<dbReference type="InterPro" id="IPR011014">
    <property type="entry name" value="MscS_channel_TM-2"/>
</dbReference>
<comment type="caution">
    <text evidence="11">The sequence shown here is derived from an EMBL/GenBank/DDBJ whole genome shotgun (WGS) entry which is preliminary data.</text>
</comment>
<evidence type="ECO:0000313" key="11">
    <source>
        <dbReference type="EMBL" id="KKM17590.1"/>
    </source>
</evidence>
<dbReference type="PANTHER" id="PTHR30460:SF0">
    <property type="entry name" value="MODERATE CONDUCTANCE MECHANOSENSITIVE CHANNEL YBIO"/>
    <property type="match status" value="1"/>
</dbReference>
<dbReference type="EMBL" id="LAZR01014414">
    <property type="protein sequence ID" value="KKM17590.1"/>
    <property type="molecule type" value="Genomic_DNA"/>
</dbReference>
<dbReference type="Pfam" id="PF00924">
    <property type="entry name" value="MS_channel_2nd"/>
    <property type="match status" value="1"/>
</dbReference>
<dbReference type="SUPFAM" id="SSF50182">
    <property type="entry name" value="Sm-like ribonucleoproteins"/>
    <property type="match status" value="1"/>
</dbReference>
<proteinExistence type="inferred from homology"/>
<evidence type="ECO:0000259" key="9">
    <source>
        <dbReference type="Pfam" id="PF21082"/>
    </source>
</evidence>
<dbReference type="AlphaFoldDB" id="A0A0F9KQA6"/>
<dbReference type="InterPro" id="IPR023408">
    <property type="entry name" value="MscS_beta-dom_sf"/>
</dbReference>
<keyword evidence="3" id="KW-1003">Cell membrane</keyword>
<reference evidence="11" key="1">
    <citation type="journal article" date="2015" name="Nature">
        <title>Complex archaea that bridge the gap between prokaryotes and eukaryotes.</title>
        <authorList>
            <person name="Spang A."/>
            <person name="Saw J.H."/>
            <person name="Jorgensen S.L."/>
            <person name="Zaremba-Niedzwiedzka K."/>
            <person name="Martijn J."/>
            <person name="Lind A.E."/>
            <person name="van Eijk R."/>
            <person name="Schleper C."/>
            <person name="Guy L."/>
            <person name="Ettema T.J."/>
        </authorList>
    </citation>
    <scope>NUCLEOTIDE SEQUENCE</scope>
</reference>
<keyword evidence="6 7" id="KW-0472">Membrane</keyword>
<dbReference type="Gene3D" id="2.30.30.60">
    <property type="match status" value="1"/>
</dbReference>
<gene>
    <name evidence="11" type="ORF">LCGC14_1674280</name>
</gene>
<feature type="domain" description="Mechanosensitive ion channel MscS" evidence="8">
    <location>
        <begin position="100"/>
        <end position="162"/>
    </location>
</feature>
<feature type="domain" description="Mechanosensitive ion channel transmembrane helices 2/3" evidence="10">
    <location>
        <begin position="58"/>
        <end position="99"/>
    </location>
</feature>
<sequence length="283" mass="31508">MVGIAVKVVIILASAIALNIIQKKIIPRVIIAGIPKSRVESQDQLSTRSKTMASVLIKVIAIIIWIIAIVMVLGVIEVDIAPLLATLGVASLALGFAAQNIIRDYLQGFFIIMEDWYRIGDWVTIAGMEGEVETVSPRRTVLREINGTMHVIPNSQIKFASNQTRDWARINLYVTVAYKEDISHVYQVINGVCQELKDDPNFETNLTTTPSAMRVSDLGDHGVDICIRGYTKPGEQWGLTGELRKRIKNRFDQEGIEIPWPHTKVYFGNTPKIVKGLNGDRSI</sequence>
<dbReference type="Gene3D" id="1.10.287.1260">
    <property type="match status" value="1"/>
</dbReference>
<comment type="subcellular location">
    <subcellularLocation>
        <location evidence="1">Cell membrane</location>
        <topology evidence="1">Multi-pass membrane protein</topology>
    </subcellularLocation>
</comment>
<evidence type="ECO:0000256" key="3">
    <source>
        <dbReference type="ARBA" id="ARBA00022475"/>
    </source>
</evidence>
<evidence type="ECO:0000256" key="1">
    <source>
        <dbReference type="ARBA" id="ARBA00004651"/>
    </source>
</evidence>
<keyword evidence="5 7" id="KW-1133">Transmembrane helix</keyword>
<feature type="transmembrane region" description="Helical" evidence="7">
    <location>
        <begin position="82"/>
        <end position="102"/>
    </location>
</feature>
<dbReference type="InterPro" id="IPR049278">
    <property type="entry name" value="MS_channel_C"/>
</dbReference>
<dbReference type="InterPro" id="IPR045276">
    <property type="entry name" value="YbiO_bact"/>
</dbReference>
<keyword evidence="4 7" id="KW-0812">Transmembrane</keyword>
<evidence type="ECO:0000259" key="8">
    <source>
        <dbReference type="Pfam" id="PF00924"/>
    </source>
</evidence>
<organism evidence="11">
    <name type="scientific">marine sediment metagenome</name>
    <dbReference type="NCBI Taxonomy" id="412755"/>
    <lineage>
        <taxon>unclassified sequences</taxon>
        <taxon>metagenomes</taxon>
        <taxon>ecological metagenomes</taxon>
    </lineage>
</organism>
<dbReference type="PANTHER" id="PTHR30460">
    <property type="entry name" value="MODERATE CONDUCTANCE MECHANOSENSITIVE CHANNEL YBIO"/>
    <property type="match status" value="1"/>
</dbReference>
<evidence type="ECO:0000256" key="6">
    <source>
        <dbReference type="ARBA" id="ARBA00023136"/>
    </source>
</evidence>
<accession>A0A0F9KQA6</accession>
<evidence type="ECO:0008006" key="12">
    <source>
        <dbReference type="Google" id="ProtNLM"/>
    </source>
</evidence>
<dbReference type="GO" id="GO:0005886">
    <property type="term" value="C:plasma membrane"/>
    <property type="evidence" value="ECO:0007669"/>
    <property type="project" value="UniProtKB-SubCell"/>
</dbReference>
<dbReference type="Gene3D" id="3.30.70.100">
    <property type="match status" value="1"/>
</dbReference>
<dbReference type="SUPFAM" id="SSF82861">
    <property type="entry name" value="Mechanosensitive channel protein MscS (YggB), transmembrane region"/>
    <property type="match status" value="1"/>
</dbReference>
<protein>
    <recommendedName>
        <fullName evidence="12">Mechanosensitive ion channel family protein</fullName>
    </recommendedName>
</protein>
<evidence type="ECO:0000256" key="5">
    <source>
        <dbReference type="ARBA" id="ARBA00022989"/>
    </source>
</evidence>
<feature type="transmembrane region" description="Helical" evidence="7">
    <location>
        <begin position="6"/>
        <end position="21"/>
    </location>
</feature>
<dbReference type="GO" id="GO:0008381">
    <property type="term" value="F:mechanosensitive monoatomic ion channel activity"/>
    <property type="evidence" value="ECO:0007669"/>
    <property type="project" value="InterPro"/>
</dbReference>
<dbReference type="InterPro" id="IPR006685">
    <property type="entry name" value="MscS_channel_2nd"/>
</dbReference>
<dbReference type="Pfam" id="PF21082">
    <property type="entry name" value="MS_channel_3rd"/>
    <property type="match status" value="1"/>
</dbReference>
<dbReference type="SUPFAM" id="SSF82689">
    <property type="entry name" value="Mechanosensitive channel protein MscS (YggB), C-terminal domain"/>
    <property type="match status" value="1"/>
</dbReference>
<dbReference type="InterPro" id="IPR010920">
    <property type="entry name" value="LSM_dom_sf"/>
</dbReference>
<evidence type="ECO:0000256" key="4">
    <source>
        <dbReference type="ARBA" id="ARBA00022692"/>
    </source>
</evidence>
<comment type="similarity">
    <text evidence="2">Belongs to the MscS (TC 1.A.23) family.</text>
</comment>
<evidence type="ECO:0000256" key="7">
    <source>
        <dbReference type="SAM" id="Phobius"/>
    </source>
</evidence>
<evidence type="ECO:0000259" key="10">
    <source>
        <dbReference type="Pfam" id="PF21088"/>
    </source>
</evidence>
<feature type="transmembrane region" description="Helical" evidence="7">
    <location>
        <begin position="55"/>
        <end position="76"/>
    </location>
</feature>
<feature type="domain" description="Mechanosensitive ion channel MscS C-terminal" evidence="9">
    <location>
        <begin position="170"/>
        <end position="258"/>
    </location>
</feature>
<dbReference type="InterPro" id="IPR049142">
    <property type="entry name" value="MS_channel_1st"/>
</dbReference>
<evidence type="ECO:0000256" key="2">
    <source>
        <dbReference type="ARBA" id="ARBA00008017"/>
    </source>
</evidence>
<dbReference type="InterPro" id="IPR011066">
    <property type="entry name" value="MscS_channel_C_sf"/>
</dbReference>
<name>A0A0F9KQA6_9ZZZZ</name>
<dbReference type="Pfam" id="PF21088">
    <property type="entry name" value="MS_channel_1st"/>
    <property type="match status" value="1"/>
</dbReference>